<evidence type="ECO:0000313" key="8">
    <source>
        <dbReference type="EMBL" id="AYF77002.1"/>
    </source>
</evidence>
<dbReference type="RefSeq" id="WP_120741077.1">
    <property type="nucleotide sequence ID" value="NZ_CP032568.1"/>
</dbReference>
<dbReference type="Pfam" id="PF00960">
    <property type="entry name" value="Neocarzinostat"/>
    <property type="match status" value="1"/>
</dbReference>
<keyword evidence="7" id="KW-0732">Signal</keyword>
<proteinExistence type="inferred from homology"/>
<keyword evidence="4" id="KW-0238">DNA-binding</keyword>
<evidence type="ECO:0000256" key="1">
    <source>
        <dbReference type="ARBA" id="ARBA00010648"/>
    </source>
</evidence>
<feature type="signal peptide" evidence="7">
    <location>
        <begin position="1"/>
        <end position="28"/>
    </location>
</feature>
<sequence>MRRNIFRGVAGAAVTAAALLAFAPPATAAPVLHPTPAGDVTVGEIITVALDGLPANMPTVAIGQCKAQIALPTDCNLSASLLGSADAAGVWKPGERGNTILLTASIGGVDCTTAPGACALAVTSLTNPNAILASVPLTFTTPKPSKTAAPDSDTHSSHTTAYVVGGSIVIVVLALALAVALFRRGRRT</sequence>
<keyword evidence="6" id="KW-1133">Transmembrane helix</keyword>
<keyword evidence="3" id="KW-0044">Antibiotic</keyword>
<keyword evidence="2" id="KW-0929">Antimicrobial</keyword>
<dbReference type="InterPro" id="IPR002186">
    <property type="entry name" value="Neocarzinostatin_fam"/>
</dbReference>
<protein>
    <recommendedName>
        <fullName evidence="10">Neocarzinostatin</fullName>
    </recommendedName>
</protein>
<dbReference type="GO" id="GO:0003677">
    <property type="term" value="F:DNA binding"/>
    <property type="evidence" value="ECO:0007669"/>
    <property type="project" value="UniProtKB-KW"/>
</dbReference>
<gene>
    <name evidence="8" type="ORF">D7D52_27940</name>
</gene>
<evidence type="ECO:0000256" key="5">
    <source>
        <dbReference type="ARBA" id="ARBA00023157"/>
    </source>
</evidence>
<dbReference type="GO" id="GO:0042742">
    <property type="term" value="P:defense response to bacterium"/>
    <property type="evidence" value="ECO:0007669"/>
    <property type="project" value="UniProtKB-KW"/>
</dbReference>
<dbReference type="AlphaFoldDB" id="A0A386ZGG7"/>
<keyword evidence="6" id="KW-0812">Transmembrane</keyword>
<evidence type="ECO:0000313" key="9">
    <source>
        <dbReference type="Proteomes" id="UP000267164"/>
    </source>
</evidence>
<dbReference type="Gene3D" id="2.60.40.230">
    <property type="entry name" value="Neocarzinostatin-like"/>
    <property type="match status" value="1"/>
</dbReference>
<evidence type="ECO:0000256" key="6">
    <source>
        <dbReference type="SAM" id="Phobius"/>
    </source>
</evidence>
<keyword evidence="6" id="KW-0472">Membrane</keyword>
<keyword evidence="5" id="KW-1015">Disulfide bond</keyword>
<evidence type="ECO:0000256" key="2">
    <source>
        <dbReference type="ARBA" id="ARBA00022529"/>
    </source>
</evidence>
<evidence type="ECO:0000256" key="3">
    <source>
        <dbReference type="ARBA" id="ARBA00023022"/>
    </source>
</evidence>
<dbReference type="EMBL" id="CP032568">
    <property type="protein sequence ID" value="AYF77002.1"/>
    <property type="molecule type" value="Genomic_DNA"/>
</dbReference>
<evidence type="ECO:0000256" key="4">
    <source>
        <dbReference type="ARBA" id="ARBA00023125"/>
    </source>
</evidence>
<name>A0A386ZGG7_9NOCA</name>
<dbReference type="InterPro" id="IPR027273">
    <property type="entry name" value="Neocarzinostatin-like"/>
</dbReference>
<dbReference type="Proteomes" id="UP000267164">
    <property type="component" value="Chromosome"/>
</dbReference>
<reference evidence="8 9" key="1">
    <citation type="submission" date="2018-09" db="EMBL/GenBank/DDBJ databases">
        <title>Nocardia yunnanensis sp. nov., an actinomycete isolated from a soil sample.</title>
        <authorList>
            <person name="Zhang J."/>
        </authorList>
    </citation>
    <scope>NUCLEOTIDE SEQUENCE [LARGE SCALE GENOMIC DNA]</scope>
    <source>
        <strain evidence="8 9">CFHS0054</strain>
    </source>
</reference>
<feature type="transmembrane region" description="Helical" evidence="6">
    <location>
        <begin position="161"/>
        <end position="182"/>
    </location>
</feature>
<dbReference type="OrthoDB" id="4563282at2"/>
<dbReference type="KEGG" id="nyu:D7D52_27940"/>
<accession>A0A386ZGG7</accession>
<organism evidence="8 9">
    <name type="scientific">Nocardia yunnanensis</name>
    <dbReference type="NCBI Taxonomy" id="2382165"/>
    <lineage>
        <taxon>Bacteria</taxon>
        <taxon>Bacillati</taxon>
        <taxon>Actinomycetota</taxon>
        <taxon>Actinomycetes</taxon>
        <taxon>Mycobacteriales</taxon>
        <taxon>Nocardiaceae</taxon>
        <taxon>Nocardia</taxon>
    </lineage>
</organism>
<keyword evidence="9" id="KW-1185">Reference proteome</keyword>
<dbReference type="SUPFAM" id="SSF49319">
    <property type="entry name" value="Actinoxanthin-like"/>
    <property type="match status" value="1"/>
</dbReference>
<comment type="similarity">
    <text evidence="1">Belongs to the neocarzinostatin family.</text>
</comment>
<feature type="chain" id="PRO_5017297595" description="Neocarzinostatin" evidence="7">
    <location>
        <begin position="29"/>
        <end position="188"/>
    </location>
</feature>
<evidence type="ECO:0008006" key="10">
    <source>
        <dbReference type="Google" id="ProtNLM"/>
    </source>
</evidence>
<evidence type="ECO:0000256" key="7">
    <source>
        <dbReference type="SAM" id="SignalP"/>
    </source>
</evidence>